<gene>
    <name evidence="8" type="ORF">HF320_07975</name>
</gene>
<evidence type="ECO:0000313" key="8">
    <source>
        <dbReference type="EMBL" id="NMF56258.1"/>
    </source>
</evidence>
<keyword evidence="2 6" id="KW-0813">Transport</keyword>
<evidence type="ECO:0000313" key="9">
    <source>
        <dbReference type="Proteomes" id="UP000546970"/>
    </source>
</evidence>
<dbReference type="Pfam" id="PF00528">
    <property type="entry name" value="BPD_transp_1"/>
    <property type="match status" value="1"/>
</dbReference>
<protein>
    <submittedName>
        <fullName evidence="8">ABC transporter permease</fullName>
    </submittedName>
</protein>
<dbReference type="GO" id="GO:0031460">
    <property type="term" value="P:glycine betaine transport"/>
    <property type="evidence" value="ECO:0007669"/>
    <property type="project" value="TreeGrafter"/>
</dbReference>
<feature type="domain" description="ABC transmembrane type-1" evidence="7">
    <location>
        <begin position="19"/>
        <end position="198"/>
    </location>
</feature>
<evidence type="ECO:0000256" key="4">
    <source>
        <dbReference type="ARBA" id="ARBA00022989"/>
    </source>
</evidence>
<comment type="similarity">
    <text evidence="6">Belongs to the binding-protein-dependent transport system permease family.</text>
</comment>
<organism evidence="8 9">
    <name type="scientific">Collinsella acetigenes</name>
    <dbReference type="NCBI Taxonomy" id="2713419"/>
    <lineage>
        <taxon>Bacteria</taxon>
        <taxon>Bacillati</taxon>
        <taxon>Actinomycetota</taxon>
        <taxon>Coriobacteriia</taxon>
        <taxon>Coriobacteriales</taxon>
        <taxon>Coriobacteriaceae</taxon>
        <taxon>Collinsella</taxon>
    </lineage>
</organism>
<keyword evidence="4 6" id="KW-1133">Transmembrane helix</keyword>
<evidence type="ECO:0000256" key="3">
    <source>
        <dbReference type="ARBA" id="ARBA00022692"/>
    </source>
</evidence>
<feature type="transmembrane region" description="Helical" evidence="6">
    <location>
        <begin position="23"/>
        <end position="44"/>
    </location>
</feature>
<evidence type="ECO:0000256" key="5">
    <source>
        <dbReference type="ARBA" id="ARBA00023136"/>
    </source>
</evidence>
<dbReference type="GO" id="GO:0055085">
    <property type="term" value="P:transmembrane transport"/>
    <property type="evidence" value="ECO:0007669"/>
    <property type="project" value="InterPro"/>
</dbReference>
<keyword evidence="9" id="KW-1185">Reference proteome</keyword>
<evidence type="ECO:0000256" key="1">
    <source>
        <dbReference type="ARBA" id="ARBA00004141"/>
    </source>
</evidence>
<dbReference type="InterPro" id="IPR035906">
    <property type="entry name" value="MetI-like_sf"/>
</dbReference>
<sequence length="211" mass="22257">MGDFVAYWISHQDKFMEVLGEHLVIVGVVLAWSLLVAALITLAIRRSRRVEGAVLQVLGALYSVPSLALFSLLIPFTGLGLTSATIVMVAYNQFLLVRNIVEGLNGVDPGVVEAATGMGMSPMQVLLRVELPLAFPVIMAGIRLAAISTIGIATIAATINAGGLGTILFSGLRTMNVYKIVDGTVLCAAVALVADAALKGIEHLVTKRMSR</sequence>
<dbReference type="PANTHER" id="PTHR30177">
    <property type="entry name" value="GLYCINE BETAINE/L-PROLINE TRANSPORT SYSTEM PERMEASE PROTEIN PROW"/>
    <property type="match status" value="1"/>
</dbReference>
<keyword evidence="3 6" id="KW-0812">Transmembrane</keyword>
<proteinExistence type="inferred from homology"/>
<dbReference type="GO" id="GO:0005886">
    <property type="term" value="C:plasma membrane"/>
    <property type="evidence" value="ECO:0007669"/>
    <property type="project" value="UniProtKB-SubCell"/>
</dbReference>
<evidence type="ECO:0000259" key="7">
    <source>
        <dbReference type="PROSITE" id="PS50928"/>
    </source>
</evidence>
<keyword evidence="5 6" id="KW-0472">Membrane</keyword>
<dbReference type="Proteomes" id="UP000546970">
    <property type="component" value="Unassembled WGS sequence"/>
</dbReference>
<dbReference type="InterPro" id="IPR051204">
    <property type="entry name" value="ABC_transp_perm/SBD"/>
</dbReference>
<dbReference type="Gene3D" id="1.10.3720.10">
    <property type="entry name" value="MetI-like"/>
    <property type="match status" value="1"/>
</dbReference>
<dbReference type="CDD" id="cd06261">
    <property type="entry name" value="TM_PBP2"/>
    <property type="match status" value="1"/>
</dbReference>
<dbReference type="PROSITE" id="PS50928">
    <property type="entry name" value="ABC_TM1"/>
    <property type="match status" value="1"/>
</dbReference>
<dbReference type="AlphaFoldDB" id="A0A7X9UD33"/>
<evidence type="ECO:0000256" key="2">
    <source>
        <dbReference type="ARBA" id="ARBA00022448"/>
    </source>
</evidence>
<feature type="transmembrane region" description="Helical" evidence="6">
    <location>
        <begin position="53"/>
        <end position="73"/>
    </location>
</feature>
<dbReference type="PANTHER" id="PTHR30177:SF4">
    <property type="entry name" value="OSMOPROTECTANT IMPORT PERMEASE PROTEIN OSMW"/>
    <property type="match status" value="1"/>
</dbReference>
<reference evidence="8 9" key="1">
    <citation type="submission" date="2020-04" db="EMBL/GenBank/DDBJ databases">
        <title>Collinsella sp. KGMB02528 nov., an anaerobic actinobacterium isolated from human feces.</title>
        <authorList>
            <person name="Han K.-I."/>
            <person name="Eom M.K."/>
            <person name="Kim J.-S."/>
            <person name="Lee K.C."/>
            <person name="Suh M.K."/>
            <person name="Park S.-H."/>
            <person name="Lee J.H."/>
            <person name="Kang S.W."/>
            <person name="Park J.-E."/>
            <person name="Oh B.S."/>
            <person name="Yu S.Y."/>
            <person name="Choi S.-H."/>
            <person name="Lee D.H."/>
            <person name="Yoon H."/>
            <person name="Kim B.-Y."/>
            <person name="Lee J.H."/>
            <person name="Lee J.-S."/>
        </authorList>
    </citation>
    <scope>NUCLEOTIDE SEQUENCE [LARGE SCALE GENOMIC DNA]</scope>
    <source>
        <strain evidence="8 9">KGMB02528</strain>
    </source>
</reference>
<comment type="subcellular location">
    <subcellularLocation>
        <location evidence="6">Cell membrane</location>
        <topology evidence="6">Multi-pass membrane protein</topology>
    </subcellularLocation>
    <subcellularLocation>
        <location evidence="1">Membrane</location>
        <topology evidence="1">Multi-pass membrane protein</topology>
    </subcellularLocation>
</comment>
<comment type="caution">
    <text evidence="8">The sequence shown here is derived from an EMBL/GenBank/DDBJ whole genome shotgun (WGS) entry which is preliminary data.</text>
</comment>
<dbReference type="EMBL" id="JABBCP010000007">
    <property type="protein sequence ID" value="NMF56258.1"/>
    <property type="molecule type" value="Genomic_DNA"/>
</dbReference>
<evidence type="ECO:0000256" key="6">
    <source>
        <dbReference type="RuleBase" id="RU363032"/>
    </source>
</evidence>
<accession>A0A7X9UD33</accession>
<dbReference type="InterPro" id="IPR000515">
    <property type="entry name" value="MetI-like"/>
</dbReference>
<dbReference type="SUPFAM" id="SSF161098">
    <property type="entry name" value="MetI-like"/>
    <property type="match status" value="1"/>
</dbReference>
<name>A0A7X9UD33_9ACTN</name>